<reference evidence="1" key="1">
    <citation type="journal article" date="2015" name="Front. Microbiol.">
        <title>Combining genomic sequencing methods to explore viral diversity and reveal potential virus-host interactions.</title>
        <authorList>
            <person name="Chow C.E."/>
            <person name="Winget D.M."/>
            <person name="White R.A.III."/>
            <person name="Hallam S.J."/>
            <person name="Suttle C.A."/>
        </authorList>
    </citation>
    <scope>NUCLEOTIDE SEQUENCE</scope>
    <source>
        <strain evidence="1">Oxic1_1</strain>
    </source>
</reference>
<accession>A0A0F7L814</accession>
<name>A0A0F7L814_9VIRU</name>
<reference evidence="1" key="2">
    <citation type="submission" date="2015-03" db="EMBL/GenBank/DDBJ databases">
        <authorList>
            <person name="Chow C.-E.T."/>
            <person name="Winget D.M."/>
            <person name="White R.A.III."/>
            <person name="Hallam S.J."/>
            <person name="Suttle C.A."/>
        </authorList>
    </citation>
    <scope>NUCLEOTIDE SEQUENCE</scope>
    <source>
        <strain evidence="1">Oxic1_1</strain>
    </source>
</reference>
<dbReference type="EMBL" id="KR029596">
    <property type="protein sequence ID" value="AKH47688.1"/>
    <property type="molecule type" value="Genomic_DNA"/>
</dbReference>
<evidence type="ECO:0000313" key="1">
    <source>
        <dbReference type="EMBL" id="AKH47688.1"/>
    </source>
</evidence>
<proteinExistence type="predicted"/>
<sequence>MMHLPVVGFRSHTWVHCLGPRSSRRSQAPCDGLRVLPLSLRSTPLLWIWSIWTKCRSSCITIRSNQSSSCERIKWYLSFVRQELNSNRKKMAWHRLKLALVSPVISPLRVHRQGHRQQHNG</sequence>
<protein>
    <submittedName>
        <fullName evidence="1">Uncharacterized protein</fullName>
    </submittedName>
</protein>
<organism evidence="1">
    <name type="scientific">uncultured marine virus</name>
    <dbReference type="NCBI Taxonomy" id="186617"/>
    <lineage>
        <taxon>Viruses</taxon>
        <taxon>environmental samples</taxon>
    </lineage>
</organism>